<keyword evidence="2" id="KW-1185">Reference proteome</keyword>
<evidence type="ECO:0000313" key="1">
    <source>
        <dbReference type="EMBL" id="KHJ36109.1"/>
    </source>
</evidence>
<organism evidence="1 2">
    <name type="scientific">Uncinula necator</name>
    <name type="common">Grape powdery mildew</name>
    <dbReference type="NCBI Taxonomy" id="52586"/>
    <lineage>
        <taxon>Eukaryota</taxon>
        <taxon>Fungi</taxon>
        <taxon>Dikarya</taxon>
        <taxon>Ascomycota</taxon>
        <taxon>Pezizomycotina</taxon>
        <taxon>Leotiomycetes</taxon>
        <taxon>Erysiphales</taxon>
        <taxon>Erysiphaceae</taxon>
        <taxon>Erysiphe</taxon>
    </lineage>
</organism>
<sequence>MTASILICTTIISYVESGLTIFEYELEKEVLAFKTCLGLAIAKFAAADYLPIPPRIPSDTHPRKANSYGLEKYKNFVRHVAVATPPVMKSAALNVGKEKETPRLSKIPQIGEKTWATVAHNGLKKTRVTLSNKIQAAPAPSSGNSGSTKHSEDLYMAATKCRNCGDSHRSDRHKCLARPTRSSIPTIEQMKTFRQVCEREYQAVLRVNVSEESTVSAEIIIIDLISSQESKINGNINNI</sequence>
<name>A0A0B1PHV6_UNCNE</name>
<protein>
    <submittedName>
        <fullName evidence="1">Putative eka-like protein</fullName>
    </submittedName>
</protein>
<dbReference type="EMBL" id="JNVN01000147">
    <property type="protein sequence ID" value="KHJ36109.1"/>
    <property type="molecule type" value="Genomic_DNA"/>
</dbReference>
<dbReference type="AlphaFoldDB" id="A0A0B1PHV6"/>
<dbReference type="Proteomes" id="UP000030854">
    <property type="component" value="Unassembled WGS sequence"/>
</dbReference>
<reference evidence="1 2" key="1">
    <citation type="journal article" date="2014" name="BMC Genomics">
        <title>Adaptive genomic structural variation in the grape powdery mildew pathogen, Erysiphe necator.</title>
        <authorList>
            <person name="Jones L."/>
            <person name="Riaz S."/>
            <person name="Morales-Cruz A."/>
            <person name="Amrine K.C."/>
            <person name="McGuire B."/>
            <person name="Gubler W.D."/>
            <person name="Walker M.A."/>
            <person name="Cantu D."/>
        </authorList>
    </citation>
    <scope>NUCLEOTIDE SEQUENCE [LARGE SCALE GENOMIC DNA]</scope>
    <source>
        <strain evidence="2">c</strain>
    </source>
</reference>
<proteinExistence type="predicted"/>
<gene>
    <name evidence="1" type="ORF">EV44_g0238</name>
</gene>
<accession>A0A0B1PHV6</accession>
<evidence type="ECO:0000313" key="2">
    <source>
        <dbReference type="Proteomes" id="UP000030854"/>
    </source>
</evidence>
<dbReference type="HOGENOM" id="CLU_1161881_0_0_1"/>
<comment type="caution">
    <text evidence="1">The sequence shown here is derived from an EMBL/GenBank/DDBJ whole genome shotgun (WGS) entry which is preliminary data.</text>
</comment>